<gene>
    <name evidence="2" type="ORF">F2Q69_00023132</name>
</gene>
<reference evidence="2" key="1">
    <citation type="submission" date="2019-12" db="EMBL/GenBank/DDBJ databases">
        <title>Genome sequencing and annotation of Brassica cretica.</title>
        <authorList>
            <person name="Studholme D.J."/>
            <person name="Sarris P."/>
        </authorList>
    </citation>
    <scope>NUCLEOTIDE SEQUENCE</scope>
    <source>
        <strain evidence="2">PFS-109/04</strain>
        <tissue evidence="2">Leaf</tissue>
    </source>
</reference>
<proteinExistence type="predicted"/>
<dbReference type="Proteomes" id="UP000712600">
    <property type="component" value="Unassembled WGS sequence"/>
</dbReference>
<organism evidence="2 3">
    <name type="scientific">Brassica cretica</name>
    <name type="common">Mustard</name>
    <dbReference type="NCBI Taxonomy" id="69181"/>
    <lineage>
        <taxon>Eukaryota</taxon>
        <taxon>Viridiplantae</taxon>
        <taxon>Streptophyta</taxon>
        <taxon>Embryophyta</taxon>
        <taxon>Tracheophyta</taxon>
        <taxon>Spermatophyta</taxon>
        <taxon>Magnoliopsida</taxon>
        <taxon>eudicotyledons</taxon>
        <taxon>Gunneridae</taxon>
        <taxon>Pentapetalae</taxon>
        <taxon>rosids</taxon>
        <taxon>malvids</taxon>
        <taxon>Brassicales</taxon>
        <taxon>Brassicaceae</taxon>
        <taxon>Brassiceae</taxon>
        <taxon>Brassica</taxon>
    </lineage>
</organism>
<evidence type="ECO:0000313" key="3">
    <source>
        <dbReference type="Proteomes" id="UP000712600"/>
    </source>
</evidence>
<comment type="caution">
    <text evidence="2">The sequence shown here is derived from an EMBL/GenBank/DDBJ whole genome shotgun (WGS) entry which is preliminary data.</text>
</comment>
<sequence>MEVSPYQKLSYSRRKGVVPGTGPGVLLAGTRGEGFFPFLARTEFPFYAGRLHRGFSGIFGNMEESPYQNISFSGSVRKDDPCVYKGSSADFRTRKMNPELLVFPSSVCMEPAQHGDQDILNNSTEVHPSDRTNQTNRAVYRINPRMYGMEFRLEPRTDDRNDRTRTHISRPSRHSEENSRARLSLGRITFSSPIPSWGDVLKADSEEVPKAPLRRRRSCFFDDGPRSEIREGDLADIWRKYTIHPSVRIRSLPSTSVP</sequence>
<feature type="region of interest" description="Disordered" evidence="1">
    <location>
        <begin position="154"/>
        <end position="181"/>
    </location>
</feature>
<dbReference type="AlphaFoldDB" id="A0A8S9Q0K9"/>
<accession>A0A8S9Q0K9</accession>
<protein>
    <submittedName>
        <fullName evidence="2">Uncharacterized protein</fullName>
    </submittedName>
</protein>
<name>A0A8S9Q0K9_BRACR</name>
<dbReference type="EMBL" id="QGKX02001290">
    <property type="protein sequence ID" value="KAF3536159.1"/>
    <property type="molecule type" value="Genomic_DNA"/>
</dbReference>
<feature type="compositionally biased region" description="Basic and acidic residues" evidence="1">
    <location>
        <begin position="154"/>
        <end position="165"/>
    </location>
</feature>
<evidence type="ECO:0000256" key="1">
    <source>
        <dbReference type="SAM" id="MobiDB-lite"/>
    </source>
</evidence>
<evidence type="ECO:0000313" key="2">
    <source>
        <dbReference type="EMBL" id="KAF3536159.1"/>
    </source>
</evidence>